<evidence type="ECO:0000313" key="3">
    <source>
        <dbReference type="RefSeq" id="XP_032350547.1"/>
    </source>
</evidence>
<feature type="compositionally biased region" description="Basic and acidic residues" evidence="1">
    <location>
        <begin position="157"/>
        <end position="171"/>
    </location>
</feature>
<evidence type="ECO:0000256" key="1">
    <source>
        <dbReference type="SAM" id="MobiDB-lite"/>
    </source>
</evidence>
<feature type="compositionally biased region" description="Basic and acidic residues" evidence="1">
    <location>
        <begin position="106"/>
        <end position="124"/>
    </location>
</feature>
<reference evidence="3" key="1">
    <citation type="submission" date="2025-08" db="UniProtKB">
        <authorList>
            <consortium name="RefSeq"/>
        </authorList>
    </citation>
    <scope>IDENTIFICATION</scope>
    <source>
        <tissue evidence="3">Ear skin</tissue>
    </source>
</reference>
<feature type="compositionally biased region" description="Basic and acidic residues" evidence="1">
    <location>
        <begin position="192"/>
        <end position="209"/>
    </location>
</feature>
<feature type="compositionally biased region" description="Low complexity" evidence="1">
    <location>
        <begin position="172"/>
        <end position="182"/>
    </location>
</feature>
<name>A0A8B8U8J1_CAMFR</name>
<dbReference type="RefSeq" id="XP_032350547.1">
    <property type="nucleotide sequence ID" value="XM_032494656.1"/>
</dbReference>
<keyword evidence="2" id="KW-1185">Reference proteome</keyword>
<dbReference type="AlphaFoldDB" id="A0A8B8U8J1"/>
<feature type="compositionally biased region" description="Low complexity" evidence="1">
    <location>
        <begin position="125"/>
        <end position="134"/>
    </location>
</feature>
<feature type="compositionally biased region" description="Gly residues" evidence="1">
    <location>
        <begin position="143"/>
        <end position="156"/>
    </location>
</feature>
<dbReference type="KEGG" id="cfr:116668101"/>
<dbReference type="Proteomes" id="UP000694856">
    <property type="component" value="Chromosome 13"/>
</dbReference>
<protein>
    <submittedName>
        <fullName evidence="3">Uncharacterized protein LOC116668101</fullName>
    </submittedName>
</protein>
<gene>
    <name evidence="3" type="primary">LOC116668101</name>
</gene>
<sequence length="410" mass="44250">MYYVLVRLLINHSIRREEQQLLTSCSRQAQKPQTSVAFSRPPLKAADQSVHVENLEGKCANGYGPHPTPSDRRERQRVVMAARTGWQRRWEGLGCPRDPCGYSRQGPRDREARGGPGPEHRDAAGRPPRAAPCRRPVPRAPSPGGGGGVGGGGGLRKGTESRAAAERRESARPGPRAAGPQARRARACGGERGGERGRPAPARSPERARRGPRCVGGGRAGRRPGCVTFPVHPTVDSSSQRGRELARCARLAGKFTGRTLARKPLLRSPLACGLREAARPLWTLYPSAVIWERRRQVFQAKGDISSSPNIVPDDLVFAKLSTEFHVCALQIGSAGPATSDPISHSNTVFILFSWKSCESFKTQQARPLIFPHSPGGSRAPSLEDLVICTNLHSRTCNGMTCGCLSSPTGL</sequence>
<proteinExistence type="predicted"/>
<evidence type="ECO:0000313" key="2">
    <source>
        <dbReference type="Proteomes" id="UP000694856"/>
    </source>
</evidence>
<dbReference type="GeneID" id="116668101"/>
<organism evidence="2 3">
    <name type="scientific">Camelus ferus</name>
    <name type="common">Wild bactrian camel</name>
    <name type="synonym">Camelus bactrianus ferus</name>
    <dbReference type="NCBI Taxonomy" id="419612"/>
    <lineage>
        <taxon>Eukaryota</taxon>
        <taxon>Metazoa</taxon>
        <taxon>Chordata</taxon>
        <taxon>Craniata</taxon>
        <taxon>Vertebrata</taxon>
        <taxon>Euteleostomi</taxon>
        <taxon>Mammalia</taxon>
        <taxon>Eutheria</taxon>
        <taxon>Laurasiatheria</taxon>
        <taxon>Artiodactyla</taxon>
        <taxon>Tylopoda</taxon>
        <taxon>Camelidae</taxon>
        <taxon>Camelus</taxon>
    </lineage>
</organism>
<feature type="region of interest" description="Disordered" evidence="1">
    <location>
        <begin position="96"/>
        <end position="219"/>
    </location>
</feature>
<accession>A0A8B8U8J1</accession>